<evidence type="ECO:0000313" key="2">
    <source>
        <dbReference type="EMBL" id="OCL12420.1"/>
    </source>
</evidence>
<dbReference type="Pfam" id="PF12697">
    <property type="entry name" value="Abhydrolase_6"/>
    <property type="match status" value="1"/>
</dbReference>
<dbReference type="InterPro" id="IPR029058">
    <property type="entry name" value="AB_hydrolase_fold"/>
</dbReference>
<dbReference type="AlphaFoldDB" id="A0A8E2F8V1"/>
<gene>
    <name evidence="2" type="ORF">AOQ84DRAFT_285240</name>
</gene>
<dbReference type="GO" id="GO:0016787">
    <property type="term" value="F:hydrolase activity"/>
    <property type="evidence" value="ECO:0007669"/>
    <property type="project" value="UniProtKB-KW"/>
</dbReference>
<sequence>MTSNPLPFLSHHESGKDTIVLLHGAFSSCHAFDAALPGLHRWHALIPDHTDYTMRREFSVIGLIDDIAELIYDRAHNSRAHVVGFSFGGHLALRLAARHPHLVTSVFVSGVNRVKSSGGSILLPHLVLLTQLVGILIPGSLKTSWMDGSSSIVEGTKTGSLTQARNILNAIQSNEKFQVIKVRVLIVAAIKNGVLLDPDSTQDASEIFSEIKGASGSCIVAHRGLTHSWIDQDPFLFVSTVTAWAECRSIDEKFEAFEEVSGVSSGKNGFINLCVSHDSGTAASKAYEGAEQ</sequence>
<dbReference type="OrthoDB" id="8119704at2759"/>
<dbReference type="Proteomes" id="UP000250140">
    <property type="component" value="Unassembled WGS sequence"/>
</dbReference>
<keyword evidence="3" id="KW-1185">Reference proteome</keyword>
<feature type="domain" description="AB hydrolase-1" evidence="1">
    <location>
        <begin position="19"/>
        <end position="234"/>
    </location>
</feature>
<dbReference type="GO" id="GO:0016020">
    <property type="term" value="C:membrane"/>
    <property type="evidence" value="ECO:0007669"/>
    <property type="project" value="TreeGrafter"/>
</dbReference>
<keyword evidence="2" id="KW-0378">Hydrolase</keyword>
<evidence type="ECO:0000313" key="3">
    <source>
        <dbReference type="Proteomes" id="UP000250140"/>
    </source>
</evidence>
<dbReference type="PANTHER" id="PTHR43798">
    <property type="entry name" value="MONOACYLGLYCEROL LIPASE"/>
    <property type="match status" value="1"/>
</dbReference>
<dbReference type="PANTHER" id="PTHR43798:SF33">
    <property type="entry name" value="HYDROLASE, PUTATIVE (AFU_ORTHOLOGUE AFUA_2G14860)-RELATED"/>
    <property type="match status" value="1"/>
</dbReference>
<proteinExistence type="predicted"/>
<dbReference type="Gene3D" id="3.40.50.1820">
    <property type="entry name" value="alpha/beta hydrolase"/>
    <property type="match status" value="1"/>
</dbReference>
<organism evidence="2 3">
    <name type="scientific">Glonium stellatum</name>
    <dbReference type="NCBI Taxonomy" id="574774"/>
    <lineage>
        <taxon>Eukaryota</taxon>
        <taxon>Fungi</taxon>
        <taxon>Dikarya</taxon>
        <taxon>Ascomycota</taxon>
        <taxon>Pezizomycotina</taxon>
        <taxon>Dothideomycetes</taxon>
        <taxon>Pleosporomycetidae</taxon>
        <taxon>Gloniales</taxon>
        <taxon>Gloniaceae</taxon>
        <taxon>Glonium</taxon>
    </lineage>
</organism>
<reference evidence="2 3" key="1">
    <citation type="journal article" date="2016" name="Nat. Commun.">
        <title>Ectomycorrhizal ecology is imprinted in the genome of the dominant symbiotic fungus Cenococcum geophilum.</title>
        <authorList>
            <consortium name="DOE Joint Genome Institute"/>
            <person name="Peter M."/>
            <person name="Kohler A."/>
            <person name="Ohm R.A."/>
            <person name="Kuo A."/>
            <person name="Krutzmann J."/>
            <person name="Morin E."/>
            <person name="Arend M."/>
            <person name="Barry K.W."/>
            <person name="Binder M."/>
            <person name="Choi C."/>
            <person name="Clum A."/>
            <person name="Copeland A."/>
            <person name="Grisel N."/>
            <person name="Haridas S."/>
            <person name="Kipfer T."/>
            <person name="LaButti K."/>
            <person name="Lindquist E."/>
            <person name="Lipzen A."/>
            <person name="Maire R."/>
            <person name="Meier B."/>
            <person name="Mihaltcheva S."/>
            <person name="Molinier V."/>
            <person name="Murat C."/>
            <person name="Poggeler S."/>
            <person name="Quandt C.A."/>
            <person name="Sperisen C."/>
            <person name="Tritt A."/>
            <person name="Tisserant E."/>
            <person name="Crous P.W."/>
            <person name="Henrissat B."/>
            <person name="Nehls U."/>
            <person name="Egli S."/>
            <person name="Spatafora J.W."/>
            <person name="Grigoriev I.V."/>
            <person name="Martin F.M."/>
        </authorList>
    </citation>
    <scope>NUCLEOTIDE SEQUENCE [LARGE SCALE GENOMIC DNA]</scope>
    <source>
        <strain evidence="2 3">CBS 207.34</strain>
    </source>
</reference>
<name>A0A8E2F8V1_9PEZI</name>
<dbReference type="InterPro" id="IPR050266">
    <property type="entry name" value="AB_hydrolase_sf"/>
</dbReference>
<dbReference type="EMBL" id="KV748880">
    <property type="protein sequence ID" value="OCL12420.1"/>
    <property type="molecule type" value="Genomic_DNA"/>
</dbReference>
<dbReference type="SUPFAM" id="SSF53474">
    <property type="entry name" value="alpha/beta-Hydrolases"/>
    <property type="match status" value="1"/>
</dbReference>
<evidence type="ECO:0000259" key="1">
    <source>
        <dbReference type="Pfam" id="PF12697"/>
    </source>
</evidence>
<dbReference type="InterPro" id="IPR000073">
    <property type="entry name" value="AB_hydrolase_1"/>
</dbReference>
<protein>
    <submittedName>
        <fullName evidence="2">Alpha/beta-hydrolase</fullName>
    </submittedName>
</protein>
<accession>A0A8E2F8V1</accession>